<dbReference type="PROSITE" id="PS50013">
    <property type="entry name" value="CHROMO_2"/>
    <property type="match status" value="1"/>
</dbReference>
<evidence type="ECO:0000313" key="5">
    <source>
        <dbReference type="EMBL" id="RDB15795.1"/>
    </source>
</evidence>
<proteinExistence type="predicted"/>
<name>A0A369J5W0_HYPMA</name>
<dbReference type="AlphaFoldDB" id="A0A369J5W0"/>
<accession>A0A369J5W0</accession>
<dbReference type="GO" id="GO:0006338">
    <property type="term" value="P:chromatin remodeling"/>
    <property type="evidence" value="ECO:0007669"/>
    <property type="project" value="UniProtKB-ARBA"/>
</dbReference>
<feature type="domain" description="Chromo" evidence="4">
    <location>
        <begin position="50"/>
        <end position="112"/>
    </location>
</feature>
<evidence type="ECO:0000313" key="6">
    <source>
        <dbReference type="Proteomes" id="UP000076154"/>
    </source>
</evidence>
<comment type="caution">
    <text evidence="5">The sequence shown here is derived from an EMBL/GenBank/DDBJ whole genome shotgun (WGS) entry which is preliminary data.</text>
</comment>
<dbReference type="OrthoDB" id="433924at2759"/>
<evidence type="ECO:0000256" key="1">
    <source>
        <dbReference type="ARBA" id="ARBA00004123"/>
    </source>
</evidence>
<comment type="subcellular location">
    <subcellularLocation>
        <location evidence="1">Nucleus</location>
    </subcellularLocation>
</comment>
<dbReference type="GO" id="GO:0005634">
    <property type="term" value="C:nucleus"/>
    <property type="evidence" value="ECO:0007669"/>
    <property type="project" value="UniProtKB-SubCell"/>
</dbReference>
<dbReference type="PANTHER" id="PTHR22812">
    <property type="entry name" value="CHROMOBOX PROTEIN"/>
    <property type="match status" value="1"/>
</dbReference>
<dbReference type="EMBL" id="LUEZ02000138">
    <property type="protein sequence ID" value="RDB15795.1"/>
    <property type="molecule type" value="Genomic_DNA"/>
</dbReference>
<dbReference type="Gene3D" id="2.40.50.40">
    <property type="match status" value="2"/>
</dbReference>
<dbReference type="InParanoid" id="A0A369J5W0"/>
<feature type="compositionally biased region" description="Basic and acidic residues" evidence="3">
    <location>
        <begin position="9"/>
        <end position="19"/>
    </location>
</feature>
<dbReference type="InterPro" id="IPR008251">
    <property type="entry name" value="Chromo_shadow_dom"/>
</dbReference>
<feature type="region of interest" description="Disordered" evidence="3">
    <location>
        <begin position="1"/>
        <end position="51"/>
    </location>
</feature>
<reference evidence="5" key="1">
    <citation type="submission" date="2018-04" db="EMBL/GenBank/DDBJ databases">
        <title>Whole genome sequencing of Hypsizygus marmoreus.</title>
        <authorList>
            <person name="Choi I.-G."/>
            <person name="Min B."/>
            <person name="Kim J.-G."/>
            <person name="Kim S."/>
            <person name="Oh Y.-L."/>
            <person name="Kong W.-S."/>
            <person name="Park H."/>
            <person name="Jeong J."/>
            <person name="Song E.-S."/>
        </authorList>
    </citation>
    <scope>NUCLEOTIDE SEQUENCE [LARGE SCALE GENOMIC DNA]</scope>
    <source>
        <strain evidence="5">51987-8</strain>
    </source>
</reference>
<gene>
    <name evidence="5" type="primary">swi6</name>
    <name evidence="5" type="ORF">Hypma_003649</name>
</gene>
<evidence type="ECO:0000256" key="3">
    <source>
        <dbReference type="SAM" id="MobiDB-lite"/>
    </source>
</evidence>
<dbReference type="InterPro" id="IPR023780">
    <property type="entry name" value="Chromo_domain"/>
</dbReference>
<feature type="compositionally biased region" description="Acidic residues" evidence="3">
    <location>
        <begin position="32"/>
        <end position="51"/>
    </location>
</feature>
<dbReference type="Pfam" id="PF00385">
    <property type="entry name" value="Chromo"/>
    <property type="match status" value="1"/>
</dbReference>
<keyword evidence="6" id="KW-1185">Reference proteome</keyword>
<keyword evidence="2" id="KW-0539">Nucleus</keyword>
<dbReference type="FunCoup" id="A0A369J5W0">
    <property type="interactions" value="11"/>
</dbReference>
<evidence type="ECO:0000256" key="2">
    <source>
        <dbReference type="ARBA" id="ARBA00023242"/>
    </source>
</evidence>
<protein>
    <submittedName>
        <fullName evidence="5">Chromatin-associated protein swi6</fullName>
    </submittedName>
</protein>
<dbReference type="Proteomes" id="UP000076154">
    <property type="component" value="Unassembled WGS sequence"/>
</dbReference>
<dbReference type="SUPFAM" id="SSF54160">
    <property type="entry name" value="Chromo domain-like"/>
    <property type="match status" value="2"/>
</dbReference>
<sequence>MARVSPARSDNESGSERSHSRSKTKSKKADDMEVDEEENGGSGSEEESEYEIEAILDAKKGSFPEGRMGYLVKWKGYGESENSWVDEKDAGNADALIEEYWRKNPKKARKSLDAKTPKRPRKSVAAEDVTESAAKKRGRKSQVAAESAVEDDADATSNRAAKKARKSAAPKQQPEEVTNVVDEDITFGDMSQYMNVADWEGLVKSVDTIERGADDLLVYFTLTTDERVRENTDLCYKRFPQKMLKFYEGNLRWKTAAEHEEDS</sequence>
<dbReference type="Pfam" id="PF01393">
    <property type="entry name" value="Chromo_shadow"/>
    <property type="match status" value="1"/>
</dbReference>
<dbReference type="SMART" id="SM00298">
    <property type="entry name" value="CHROMO"/>
    <property type="match status" value="1"/>
</dbReference>
<dbReference type="InterPro" id="IPR016197">
    <property type="entry name" value="Chromo-like_dom_sf"/>
</dbReference>
<dbReference type="STRING" id="39966.A0A369J5W0"/>
<dbReference type="InterPro" id="IPR051219">
    <property type="entry name" value="Heterochromatin_chromo-domain"/>
</dbReference>
<organism evidence="5 6">
    <name type="scientific">Hypsizygus marmoreus</name>
    <name type="common">White beech mushroom</name>
    <name type="synonym">Agaricus marmoreus</name>
    <dbReference type="NCBI Taxonomy" id="39966"/>
    <lineage>
        <taxon>Eukaryota</taxon>
        <taxon>Fungi</taxon>
        <taxon>Dikarya</taxon>
        <taxon>Basidiomycota</taxon>
        <taxon>Agaricomycotina</taxon>
        <taxon>Agaricomycetes</taxon>
        <taxon>Agaricomycetidae</taxon>
        <taxon>Agaricales</taxon>
        <taxon>Tricholomatineae</taxon>
        <taxon>Lyophyllaceae</taxon>
        <taxon>Hypsizygus</taxon>
    </lineage>
</organism>
<dbReference type="InterPro" id="IPR000953">
    <property type="entry name" value="Chromo/chromo_shadow_dom"/>
</dbReference>
<feature type="region of interest" description="Disordered" evidence="3">
    <location>
        <begin position="103"/>
        <end position="179"/>
    </location>
</feature>
<evidence type="ECO:0000259" key="4">
    <source>
        <dbReference type="PROSITE" id="PS50013"/>
    </source>
</evidence>